<dbReference type="STRING" id="857566.A0A1E3PG26"/>
<keyword evidence="2" id="KW-0863">Zinc-finger</keyword>
<reference evidence="5 6" key="1">
    <citation type="journal article" date="2016" name="Proc. Natl. Acad. Sci. U.S.A.">
        <title>Comparative genomics of biotechnologically important yeasts.</title>
        <authorList>
            <person name="Riley R."/>
            <person name="Haridas S."/>
            <person name="Wolfe K.H."/>
            <person name="Lopes M.R."/>
            <person name="Hittinger C.T."/>
            <person name="Goeker M."/>
            <person name="Salamov A.A."/>
            <person name="Wisecaver J.H."/>
            <person name="Long T.M."/>
            <person name="Calvey C.H."/>
            <person name="Aerts A.L."/>
            <person name="Barry K.W."/>
            <person name="Choi C."/>
            <person name="Clum A."/>
            <person name="Coughlan A.Y."/>
            <person name="Deshpande S."/>
            <person name="Douglass A.P."/>
            <person name="Hanson S.J."/>
            <person name="Klenk H.-P."/>
            <person name="LaButti K.M."/>
            <person name="Lapidus A."/>
            <person name="Lindquist E.A."/>
            <person name="Lipzen A.M."/>
            <person name="Meier-Kolthoff J.P."/>
            <person name="Ohm R.A."/>
            <person name="Otillar R.P."/>
            <person name="Pangilinan J.L."/>
            <person name="Peng Y."/>
            <person name="Rokas A."/>
            <person name="Rosa C.A."/>
            <person name="Scheuner C."/>
            <person name="Sibirny A.A."/>
            <person name="Slot J.C."/>
            <person name="Stielow J.B."/>
            <person name="Sun H."/>
            <person name="Kurtzman C.P."/>
            <person name="Blackwell M."/>
            <person name="Grigoriev I.V."/>
            <person name="Jeffries T.W."/>
        </authorList>
    </citation>
    <scope>NUCLEOTIDE SEQUENCE [LARGE SCALE GENOMIC DNA]</scope>
    <source>
        <strain evidence="5 6">DSM 6958</strain>
    </source>
</reference>
<evidence type="ECO:0000256" key="3">
    <source>
        <dbReference type="ARBA" id="ARBA00022833"/>
    </source>
</evidence>
<keyword evidence="1" id="KW-0479">Metal-binding</keyword>
<feature type="non-terminal residue" evidence="5">
    <location>
        <position position="152"/>
    </location>
</feature>
<dbReference type="Pfam" id="PF04438">
    <property type="entry name" value="zf-HIT"/>
    <property type="match status" value="1"/>
</dbReference>
<dbReference type="GO" id="GO:0005634">
    <property type="term" value="C:nucleus"/>
    <property type="evidence" value="ECO:0007669"/>
    <property type="project" value="UniProtKB-ARBA"/>
</dbReference>
<keyword evidence="3" id="KW-0862">Zinc</keyword>
<accession>A0A1E3PG26</accession>
<dbReference type="OrthoDB" id="74807at2759"/>
<dbReference type="InterPro" id="IPR039723">
    <property type="entry name" value="Vps71/ZNHIT1"/>
</dbReference>
<dbReference type="CDD" id="cd21437">
    <property type="entry name" value="zf-HIT_ZNHIT1_like"/>
    <property type="match status" value="1"/>
</dbReference>
<proteinExistence type="predicted"/>
<sequence>MFHVEDLGRGKSLLSNFISNASLYDGSQGRKRIAHRAPQADSAARQRAIQKRLAELDRENYADMVKIDTPKLDLVPLKKLNTTRGMSSGVKRILASKKMLSNFLDEDEEGAEKFFSVSTGPSNYPAKKLCSICGYWGKFTCVRCGALYCGLN</sequence>
<protein>
    <recommendedName>
        <fullName evidence="4">HIT-type domain-containing protein</fullName>
    </recommendedName>
</protein>
<organism evidence="5 6">
    <name type="scientific">Nadsonia fulvescens var. elongata DSM 6958</name>
    <dbReference type="NCBI Taxonomy" id="857566"/>
    <lineage>
        <taxon>Eukaryota</taxon>
        <taxon>Fungi</taxon>
        <taxon>Dikarya</taxon>
        <taxon>Ascomycota</taxon>
        <taxon>Saccharomycotina</taxon>
        <taxon>Dipodascomycetes</taxon>
        <taxon>Dipodascales</taxon>
        <taxon>Dipodascales incertae sedis</taxon>
        <taxon>Nadsonia</taxon>
    </lineage>
</organism>
<evidence type="ECO:0000259" key="4">
    <source>
        <dbReference type="Pfam" id="PF04438"/>
    </source>
</evidence>
<dbReference type="GO" id="GO:0006338">
    <property type="term" value="P:chromatin remodeling"/>
    <property type="evidence" value="ECO:0007669"/>
    <property type="project" value="InterPro"/>
</dbReference>
<feature type="domain" description="HIT-type" evidence="4">
    <location>
        <begin position="128"/>
        <end position="151"/>
    </location>
</feature>
<evidence type="ECO:0000313" key="6">
    <source>
        <dbReference type="Proteomes" id="UP000095009"/>
    </source>
</evidence>
<dbReference type="AlphaFoldDB" id="A0A1E3PG26"/>
<evidence type="ECO:0000313" key="5">
    <source>
        <dbReference type="EMBL" id="ODQ64373.1"/>
    </source>
</evidence>
<dbReference type="PANTHER" id="PTHR13093">
    <property type="entry name" value="ZINC FINGER HIT DOMAIN CONTAINING PROTEIN 1"/>
    <property type="match status" value="1"/>
</dbReference>
<dbReference type="InterPro" id="IPR007529">
    <property type="entry name" value="Znf_HIT"/>
</dbReference>
<gene>
    <name evidence="5" type="ORF">NADFUDRAFT_83869</name>
</gene>
<dbReference type="GO" id="GO:0008270">
    <property type="term" value="F:zinc ion binding"/>
    <property type="evidence" value="ECO:0007669"/>
    <property type="project" value="UniProtKB-KW"/>
</dbReference>
<name>A0A1E3PG26_9ASCO</name>
<keyword evidence="6" id="KW-1185">Reference proteome</keyword>
<dbReference type="Proteomes" id="UP000095009">
    <property type="component" value="Unassembled WGS sequence"/>
</dbReference>
<evidence type="ECO:0000256" key="1">
    <source>
        <dbReference type="ARBA" id="ARBA00022723"/>
    </source>
</evidence>
<evidence type="ECO:0000256" key="2">
    <source>
        <dbReference type="ARBA" id="ARBA00022771"/>
    </source>
</evidence>
<dbReference type="EMBL" id="KV454412">
    <property type="protein sequence ID" value="ODQ64373.1"/>
    <property type="molecule type" value="Genomic_DNA"/>
</dbReference>